<accession>A0A943D967</accession>
<dbReference type="InterPro" id="IPR034829">
    <property type="entry name" value="DnaD-like_sf"/>
</dbReference>
<dbReference type="Pfam" id="PF19808">
    <property type="entry name" value="DUF6291"/>
    <property type="match status" value="1"/>
</dbReference>
<gene>
    <name evidence="5" type="ORF">KHY36_02290</name>
</gene>
<feature type="region of interest" description="Disordered" evidence="2">
    <location>
        <begin position="73"/>
        <end position="92"/>
    </location>
</feature>
<feature type="domain" description="DnaB/C C-terminal" evidence="3">
    <location>
        <begin position="139"/>
        <end position="206"/>
    </location>
</feature>
<dbReference type="PANTHER" id="PTHR37293:SF6">
    <property type="entry name" value="DNA REPLICATION PROTEIN DNAD"/>
    <property type="match status" value="1"/>
</dbReference>
<dbReference type="Gene3D" id="1.10.10.630">
    <property type="entry name" value="DnaD domain-like"/>
    <property type="match status" value="1"/>
</dbReference>
<dbReference type="InterPro" id="IPR053162">
    <property type="entry name" value="DnaD"/>
</dbReference>
<dbReference type="AlphaFoldDB" id="A0A943D967"/>
<evidence type="ECO:0000256" key="2">
    <source>
        <dbReference type="SAM" id="MobiDB-lite"/>
    </source>
</evidence>
<comment type="similarity">
    <text evidence="1">Belongs to the DnaB/DnaD family.</text>
</comment>
<feature type="compositionally biased region" description="Basic and acidic residues" evidence="2">
    <location>
        <begin position="108"/>
        <end position="122"/>
    </location>
</feature>
<protein>
    <submittedName>
        <fullName evidence="5">DnaD domain protein</fullName>
    </submittedName>
</protein>
<proteinExistence type="inferred from homology"/>
<organism evidence="5 6">
    <name type="scientific">Subdoligranulum variabile</name>
    <dbReference type="NCBI Taxonomy" id="214851"/>
    <lineage>
        <taxon>Bacteria</taxon>
        <taxon>Bacillati</taxon>
        <taxon>Bacillota</taxon>
        <taxon>Clostridia</taxon>
        <taxon>Eubacteriales</taxon>
        <taxon>Oscillospiraceae</taxon>
        <taxon>Subdoligranulum</taxon>
    </lineage>
</organism>
<feature type="domain" description="DUF6291" evidence="4">
    <location>
        <begin position="5"/>
        <end position="83"/>
    </location>
</feature>
<evidence type="ECO:0000259" key="4">
    <source>
        <dbReference type="Pfam" id="PF19808"/>
    </source>
</evidence>
<comment type="caution">
    <text evidence="5">The sequence shown here is derived from an EMBL/GenBank/DDBJ whole genome shotgun (WGS) entry which is preliminary data.</text>
</comment>
<dbReference type="SUPFAM" id="SSF158499">
    <property type="entry name" value="DnaD domain-like"/>
    <property type="match status" value="1"/>
</dbReference>
<dbReference type="Pfam" id="PF07261">
    <property type="entry name" value="DnaB_2"/>
    <property type="match status" value="1"/>
</dbReference>
<dbReference type="NCBIfam" id="TIGR01446">
    <property type="entry name" value="DnaD_dom"/>
    <property type="match status" value="1"/>
</dbReference>
<dbReference type="InterPro" id="IPR006343">
    <property type="entry name" value="DnaB/C_C"/>
</dbReference>
<dbReference type="PANTHER" id="PTHR37293">
    <property type="entry name" value="PHAGE REPLICATION PROTEIN-RELATED"/>
    <property type="match status" value="1"/>
</dbReference>
<feature type="compositionally biased region" description="Basic and acidic residues" evidence="2">
    <location>
        <begin position="83"/>
        <end position="92"/>
    </location>
</feature>
<feature type="region of interest" description="Disordered" evidence="2">
    <location>
        <begin position="108"/>
        <end position="127"/>
    </location>
</feature>
<dbReference type="Proteomes" id="UP000759273">
    <property type="component" value="Unassembled WGS sequence"/>
</dbReference>
<evidence type="ECO:0000256" key="1">
    <source>
        <dbReference type="ARBA" id="ARBA00093462"/>
    </source>
</evidence>
<sequence length="271" mass="30265">MLRPYFCAYHSYLENMELLNSEERGRLFTALLEYSKDGTLIPLTGNERFVFPGIRSQIDRDKAQWEQIDNVKTANGRKGGRPKKVETEKANGLDENLKNQQVISVSKKSLEKEKKKDKEKDNISSSAATAENDISACVQAYEQNIGPIARAAFDDISRQLADLPADLICEAIGEAALNNKRSWNYVKAILKRCREQNILSVDAYRAEKENHAAAAAARATPAARPQSKQAAVRERLKKRLEEMGGVQSDDPADNRIYVEATELVAEPLPGE</sequence>
<dbReference type="EMBL" id="JAGZGG010000003">
    <property type="protein sequence ID" value="MBS5331343.1"/>
    <property type="molecule type" value="Genomic_DNA"/>
</dbReference>
<evidence type="ECO:0000259" key="3">
    <source>
        <dbReference type="Pfam" id="PF07261"/>
    </source>
</evidence>
<name>A0A943D967_9FIRM</name>
<reference evidence="5" key="1">
    <citation type="submission" date="2021-02" db="EMBL/GenBank/DDBJ databases">
        <title>Infant gut strain persistence is associated with maternal origin, phylogeny, and functional potential including surface adhesion and iron acquisition.</title>
        <authorList>
            <person name="Lou Y.C."/>
        </authorList>
    </citation>
    <scope>NUCLEOTIDE SEQUENCE</scope>
    <source>
        <strain evidence="5">L3_101_000M1_dasL3_101_000M1_concoct_87</strain>
    </source>
</reference>
<evidence type="ECO:0000313" key="6">
    <source>
        <dbReference type="Proteomes" id="UP000759273"/>
    </source>
</evidence>
<evidence type="ECO:0000313" key="5">
    <source>
        <dbReference type="EMBL" id="MBS5331343.1"/>
    </source>
</evidence>
<dbReference type="InterPro" id="IPR046258">
    <property type="entry name" value="DUF6291"/>
</dbReference>